<keyword evidence="4" id="KW-1185">Reference proteome</keyword>
<feature type="domain" description="F-box" evidence="2">
    <location>
        <begin position="101"/>
        <end position="150"/>
    </location>
</feature>
<feature type="compositionally biased region" description="Basic and acidic residues" evidence="1">
    <location>
        <begin position="39"/>
        <end position="49"/>
    </location>
</feature>
<dbReference type="EMBL" id="MU806023">
    <property type="protein sequence ID" value="KAJ3841910.1"/>
    <property type="molecule type" value="Genomic_DNA"/>
</dbReference>
<feature type="region of interest" description="Disordered" evidence="1">
    <location>
        <begin position="1"/>
        <end position="86"/>
    </location>
</feature>
<name>A0AA38PFD2_9AGAR</name>
<dbReference type="CDD" id="cd09917">
    <property type="entry name" value="F-box_SF"/>
    <property type="match status" value="1"/>
</dbReference>
<comment type="caution">
    <text evidence="3">The sequence shown here is derived from an EMBL/GenBank/DDBJ whole genome shotgun (WGS) entry which is preliminary data.</text>
</comment>
<dbReference type="SUPFAM" id="SSF81383">
    <property type="entry name" value="F-box domain"/>
    <property type="match status" value="1"/>
</dbReference>
<dbReference type="Pfam" id="PF00646">
    <property type="entry name" value="F-box"/>
    <property type="match status" value="1"/>
</dbReference>
<dbReference type="SMART" id="SM00256">
    <property type="entry name" value="FBOX"/>
    <property type="match status" value="1"/>
</dbReference>
<evidence type="ECO:0000256" key="1">
    <source>
        <dbReference type="SAM" id="MobiDB-lite"/>
    </source>
</evidence>
<organism evidence="3 4">
    <name type="scientific">Lentinula raphanica</name>
    <dbReference type="NCBI Taxonomy" id="153919"/>
    <lineage>
        <taxon>Eukaryota</taxon>
        <taxon>Fungi</taxon>
        <taxon>Dikarya</taxon>
        <taxon>Basidiomycota</taxon>
        <taxon>Agaricomycotina</taxon>
        <taxon>Agaricomycetes</taxon>
        <taxon>Agaricomycetidae</taxon>
        <taxon>Agaricales</taxon>
        <taxon>Marasmiineae</taxon>
        <taxon>Omphalotaceae</taxon>
        <taxon>Lentinula</taxon>
    </lineage>
</organism>
<dbReference type="InterPro" id="IPR001810">
    <property type="entry name" value="F-box_dom"/>
</dbReference>
<gene>
    <name evidence="3" type="ORF">F5878DRAFT_434163</name>
</gene>
<dbReference type="InterPro" id="IPR036047">
    <property type="entry name" value="F-box-like_dom_sf"/>
</dbReference>
<evidence type="ECO:0000313" key="3">
    <source>
        <dbReference type="EMBL" id="KAJ3841910.1"/>
    </source>
</evidence>
<dbReference type="PROSITE" id="PS50181">
    <property type="entry name" value="FBOX"/>
    <property type="match status" value="1"/>
</dbReference>
<feature type="compositionally biased region" description="Acidic residues" evidence="1">
    <location>
        <begin position="50"/>
        <end position="65"/>
    </location>
</feature>
<reference evidence="3" key="1">
    <citation type="submission" date="2022-08" db="EMBL/GenBank/DDBJ databases">
        <authorList>
            <consortium name="DOE Joint Genome Institute"/>
            <person name="Min B."/>
            <person name="Riley R."/>
            <person name="Sierra-Patev S."/>
            <person name="Naranjo-Ortiz M."/>
            <person name="Looney B."/>
            <person name="Konkel Z."/>
            <person name="Slot J.C."/>
            <person name="Sakamoto Y."/>
            <person name="Steenwyk J.L."/>
            <person name="Rokas A."/>
            <person name="Carro J."/>
            <person name="Camarero S."/>
            <person name="Ferreira P."/>
            <person name="Molpeceres G."/>
            <person name="Ruiz-Duenas F.J."/>
            <person name="Serrano A."/>
            <person name="Henrissat B."/>
            <person name="Drula E."/>
            <person name="Hughes K.W."/>
            <person name="Mata J.L."/>
            <person name="Ishikawa N.K."/>
            <person name="Vargas-Isla R."/>
            <person name="Ushijima S."/>
            <person name="Smith C.A."/>
            <person name="Ahrendt S."/>
            <person name="Andreopoulos W."/>
            <person name="He G."/>
            <person name="Labutti K."/>
            <person name="Lipzen A."/>
            <person name="Ng V."/>
            <person name="Sandor L."/>
            <person name="Barry K."/>
            <person name="Martinez A.T."/>
            <person name="Xiao Y."/>
            <person name="Gibbons J.G."/>
            <person name="Terashima K."/>
            <person name="Hibbett D.S."/>
            <person name="Grigoriev I.V."/>
        </authorList>
    </citation>
    <scope>NUCLEOTIDE SEQUENCE</scope>
    <source>
        <strain evidence="3">TFB9207</strain>
    </source>
</reference>
<dbReference type="Proteomes" id="UP001163846">
    <property type="component" value="Unassembled WGS sequence"/>
</dbReference>
<proteinExistence type="predicted"/>
<dbReference type="AlphaFoldDB" id="A0AA38PFD2"/>
<evidence type="ECO:0000313" key="4">
    <source>
        <dbReference type="Proteomes" id="UP001163846"/>
    </source>
</evidence>
<feature type="compositionally biased region" description="Low complexity" evidence="1">
    <location>
        <begin position="24"/>
        <end position="35"/>
    </location>
</feature>
<accession>A0AA38PFD2</accession>
<sequence length="727" mass="85043">MLRRSQRVKDKENASGETQPQEETSATSNSSSIATFKHARNDEGDNKEFAEEDIGDEYKGEEDLDDIPKKKRSKKTAATNTRRQRVPEQFRRVRGRLGLLEKVAKEMPLDVILEIFCHLEPIDLLRLARTTRDLRGILMSKTREFIWRIARGNVEGLPPRPADLNEPQYADLLFESYCHVCMGSGRCDILWNFRMRSCQKCLRTFPVLQGDEIDGDHPLDACYGSILPTEFRTPYSSKRISYPKIVQRYKTEYDALETQEDRDAWIIRKRDERRVITAVRRSILVLTLISEFALQHNDLCKEWYRTCIQRNRIAQRDALRKIRKEAILDRLEEIGWREEAEIILRQTPYNFDSFSSLKAVKTTKKLNEKGWDCIKDGLVEFLSEHKERRLFQERRHLLYSRVALTADIYDDILSRSDLREPQPTIGDVLSNEVFKSFIEDLPKDEDFTEDVVRSKLLEHLPEFLKEWRAAKNQNLVEIMQRFRPTATVSDLHLATTFFECRECRGHALYYPHVFYHRCCTKRRPAPLESLVNYVPLKMDHPGQWSPLSIEFSDACSDYAKALLQKCSLDPNNAAFQDIYPLFECTTCERDPLHQHGGRYFMRWPLPLVHNRTHTLIAVDSLNQEEQNAILACEPSINSDWYNPVCCAHCHDLSDISDFVEHLKNEHKDVVDIPQSENPPKVQTLREHWYWNPHLHLHGLGCPFRYKEGSTIDTIGQSDIDEMYSYQA</sequence>
<protein>
    <recommendedName>
        <fullName evidence="2">F-box domain-containing protein</fullName>
    </recommendedName>
</protein>
<evidence type="ECO:0000259" key="2">
    <source>
        <dbReference type="PROSITE" id="PS50181"/>
    </source>
</evidence>